<evidence type="ECO:0000256" key="1">
    <source>
        <dbReference type="ARBA" id="ARBA00023054"/>
    </source>
</evidence>
<feature type="region of interest" description="Disordered" evidence="3">
    <location>
        <begin position="999"/>
        <end position="1020"/>
    </location>
</feature>
<feature type="coiled-coil region" evidence="2">
    <location>
        <begin position="395"/>
        <end position="635"/>
    </location>
</feature>
<feature type="compositionally biased region" description="Low complexity" evidence="3">
    <location>
        <begin position="79"/>
        <end position="88"/>
    </location>
</feature>
<evidence type="ECO:0008006" key="6">
    <source>
        <dbReference type="Google" id="ProtNLM"/>
    </source>
</evidence>
<feature type="compositionally biased region" description="Low complexity" evidence="3">
    <location>
        <begin position="22"/>
        <end position="71"/>
    </location>
</feature>
<keyword evidence="1 2" id="KW-0175">Coiled coil</keyword>
<feature type="compositionally biased region" description="Polar residues" evidence="3">
    <location>
        <begin position="89"/>
        <end position="106"/>
    </location>
</feature>
<feature type="coiled-coil region" evidence="2">
    <location>
        <begin position="1114"/>
        <end position="1271"/>
    </location>
</feature>
<protein>
    <recommendedName>
        <fullName evidence="6">M protein repeat protein</fullName>
    </recommendedName>
</protein>
<dbReference type="OrthoDB" id="2289094at2759"/>
<feature type="coiled-coil region" evidence="2">
    <location>
        <begin position="312"/>
        <end position="349"/>
    </location>
</feature>
<dbReference type="PANTHER" id="PTHR18870:SF9">
    <property type="entry name" value="PROTEIN TAG-278-RELATED"/>
    <property type="match status" value="1"/>
</dbReference>
<accession>E4ZXR2</accession>
<feature type="compositionally biased region" description="Low complexity" evidence="3">
    <location>
        <begin position="116"/>
        <end position="137"/>
    </location>
</feature>
<evidence type="ECO:0000313" key="4">
    <source>
        <dbReference type="EMBL" id="CBX96157.1"/>
    </source>
</evidence>
<gene>
    <name evidence="4" type="ORF">LEMA_P110760.1</name>
</gene>
<feature type="compositionally biased region" description="Basic and acidic residues" evidence="3">
    <location>
        <begin position="269"/>
        <end position="279"/>
    </location>
</feature>
<dbReference type="HOGENOM" id="CLU_244773_0_0_1"/>
<dbReference type="VEuPathDB" id="FungiDB:LEMA_P110760.1"/>
<feature type="compositionally biased region" description="Polar residues" evidence="3">
    <location>
        <begin position="198"/>
        <end position="210"/>
    </location>
</feature>
<dbReference type="STRING" id="985895.E4ZXR2"/>
<feature type="compositionally biased region" description="Low complexity" evidence="3">
    <location>
        <begin position="151"/>
        <end position="165"/>
    </location>
</feature>
<feature type="compositionally biased region" description="Basic and acidic residues" evidence="3">
    <location>
        <begin position="244"/>
        <end position="260"/>
    </location>
</feature>
<feature type="region of interest" description="Disordered" evidence="3">
    <location>
        <begin position="1"/>
        <end position="291"/>
    </location>
</feature>
<dbReference type="InParanoid" id="E4ZXR2"/>
<sequence>MAPSSTPSSTATPKDSVPPRRPTTTATTSGARRPTVSSSSTTPRASIGGGASRPPTATSTRTSTLGGASSLNKPPARPAPGTAARRTGLSSKTTSDAEPDLSSLTSGDEVRKPAVRRTPGTTTTTTTTSAAASRASPGKTFSRQSLAPSLTTATTTAAAAAATAAKRPLASRSAAEPATSAKTAHATTARTAPRVSLAASSRPTTVSRPASTTTKSNPKTPTGHAKKLSSAKSMSSPETPKTPETLRDKAASDAEVEMRKSALAPNKEALAKLSEEPQRPDTAPSGPAEVDVEMKRRSAQIMQEFFKETNLRDKLQEQCDDLNREVDNLQAEKSRLKKLLLDAQTAMAEKDLALAGAHDSAHNALVHDMEAKFAHETKQLEVEKQAAQEKSAIEAARAQELQQVLNDLNSELEQQGREWDAEKKILTEQATRIEELTQQITNLKEERDTLSVQLVSTKDTLEALQTKFDQMESTSSDGLQTRDAEIKSLKELVQQLQSEVATSHKEHEDVLLDTQRALESKSSESSAVIESLQSQIESLHQQHADELRVKDEAIALHVETEKGLYDDIKTLQQRANRVTAILESERNAHAEELERQLEELQTSLSEELRVREEEVSQHLESIDELQEQIKALEQGSTDGARIADELHKHIEELKLSHEAALKVKTDENEELMQQLDAMNNQLSTDATEVEQLKEEVAGLRTTLETSEKTSQQMESQHASTLAKVHADLNEAVRKADSYKLELDAVQDRHRQNLRVLSEDHEGEIESLRADLEGDAKERLNKLQAELDLLKSEKTAILKQHEESLAERSHELEALKNEVVALQETSRSTSQQAQEFRIKCEQSEEEKAALMEAHTNAQKEIEVIHSQLEPLTKQATATEDLLLRLEVLGEEKAAAETAHATSKHIITDLQARLDSLLLEKKGAEDAHHQAVEALKCESESTLRELLSKYQAAVEDKATTDELHAQEIRSLKEASESATKQELGELQTKYEALLEEMSANNAEHAHAPEELRENSGSTSTSLLKELQGKHDQLQKQFEETSQALTDLQTQHRKLSDEKSQMELVHGKELKHLEEQQDACSIQLVMLEKKYAESLAVQSTLQESHAKELGTVQADIERNYANLLDVLQNDAARLEVEKSSAFSELHNFKQKMETEVAKLEKEIELRDQSGSAELSAVMARYNTLCTEKAASDKEHEDAIAQLKQTLEKAHEQALAHLRSENMALQLRIAAMKQEHGTTIELVKEEFKARGSSEVDSLQQQLETIQKQHLALVDEKTAMELAHENAIAELMLGIQAITSDTVQQMQKKYDALVAQLDATQASHATELEAARQEVANQQLRYQDLLLRNDKTAAIADGHAQGVERLMNMIQEIEAERAQAVRASEEAEDRIETMKGEVVRKHLARVEPLEKQNAMLLDKIDRLEAIIAAGDRVARAAAIMGEKRDINTLTEEDEEEDGEDATSGAQGPRPNGAPADVIATQMAAMQETLNQLSELNNDTVAESLRTAQRLTEQH</sequence>
<dbReference type="RefSeq" id="XP_003839636.1">
    <property type="nucleotide sequence ID" value="XM_003839588.1"/>
</dbReference>
<feature type="compositionally biased region" description="Basic and acidic residues" evidence="3">
    <location>
        <begin position="1001"/>
        <end position="1011"/>
    </location>
</feature>
<dbReference type="EMBL" id="FP929128">
    <property type="protein sequence ID" value="CBX96157.1"/>
    <property type="molecule type" value="Genomic_DNA"/>
</dbReference>
<evidence type="ECO:0000256" key="2">
    <source>
        <dbReference type="SAM" id="Coils"/>
    </source>
</evidence>
<evidence type="ECO:0000313" key="5">
    <source>
        <dbReference type="Proteomes" id="UP000002668"/>
    </source>
</evidence>
<proteinExistence type="predicted"/>
<reference evidence="5" key="1">
    <citation type="journal article" date="2011" name="Nat. Commun.">
        <title>Effector diversification within compartments of the Leptosphaeria maculans genome affected by Repeat-Induced Point mutations.</title>
        <authorList>
            <person name="Rouxel T."/>
            <person name="Grandaubert J."/>
            <person name="Hane J.K."/>
            <person name="Hoede C."/>
            <person name="van de Wouw A.P."/>
            <person name="Couloux A."/>
            <person name="Dominguez V."/>
            <person name="Anthouard V."/>
            <person name="Bally P."/>
            <person name="Bourras S."/>
            <person name="Cozijnsen A.J."/>
            <person name="Ciuffetti L.M."/>
            <person name="Degrave A."/>
            <person name="Dilmaghani A."/>
            <person name="Duret L."/>
            <person name="Fudal I."/>
            <person name="Goodwin S.B."/>
            <person name="Gout L."/>
            <person name="Glaser N."/>
            <person name="Linglin J."/>
            <person name="Kema G.H.J."/>
            <person name="Lapalu N."/>
            <person name="Lawrence C.B."/>
            <person name="May K."/>
            <person name="Meyer M."/>
            <person name="Ollivier B."/>
            <person name="Poulain J."/>
            <person name="Schoch C.L."/>
            <person name="Simon A."/>
            <person name="Spatafora J.W."/>
            <person name="Stachowiak A."/>
            <person name="Turgeon B.G."/>
            <person name="Tyler B.M."/>
            <person name="Vincent D."/>
            <person name="Weissenbach J."/>
            <person name="Amselem J."/>
            <person name="Quesneville H."/>
            <person name="Oliver R.P."/>
            <person name="Wincker P."/>
            <person name="Balesdent M.-H."/>
            <person name="Howlett B.J."/>
        </authorList>
    </citation>
    <scope>NUCLEOTIDE SEQUENCE [LARGE SCALE GENOMIC DNA]</scope>
    <source>
        <strain evidence="5">JN3 / isolate v23.1.3 / race Av1-4-5-6-7-8</strain>
    </source>
</reference>
<feature type="coiled-coil region" evidence="2">
    <location>
        <begin position="1298"/>
        <end position="1392"/>
    </location>
</feature>
<dbReference type="PANTHER" id="PTHR18870">
    <property type="entry name" value="PROTEIN TAG-278-RELATED"/>
    <property type="match status" value="1"/>
</dbReference>
<dbReference type="GeneID" id="13289660"/>
<name>E4ZXR2_LEPMJ</name>
<dbReference type="Proteomes" id="UP000002668">
    <property type="component" value="Genome"/>
</dbReference>
<feature type="compositionally biased region" description="Low complexity" evidence="3">
    <location>
        <begin position="211"/>
        <end position="223"/>
    </location>
</feature>
<feature type="compositionally biased region" description="Low complexity" evidence="3">
    <location>
        <begin position="178"/>
        <end position="192"/>
    </location>
</feature>
<feature type="compositionally biased region" description="Polar residues" evidence="3">
    <location>
        <begin position="139"/>
        <end position="150"/>
    </location>
</feature>
<feature type="compositionally biased region" description="Acidic residues" evidence="3">
    <location>
        <begin position="1445"/>
        <end position="1455"/>
    </location>
</feature>
<organism evidence="5">
    <name type="scientific">Leptosphaeria maculans (strain JN3 / isolate v23.1.3 / race Av1-4-5-6-7-8)</name>
    <name type="common">Blackleg fungus</name>
    <name type="synonym">Phoma lingam</name>
    <dbReference type="NCBI Taxonomy" id="985895"/>
    <lineage>
        <taxon>Eukaryota</taxon>
        <taxon>Fungi</taxon>
        <taxon>Dikarya</taxon>
        <taxon>Ascomycota</taxon>
        <taxon>Pezizomycotina</taxon>
        <taxon>Dothideomycetes</taxon>
        <taxon>Pleosporomycetidae</taxon>
        <taxon>Pleosporales</taxon>
        <taxon>Pleosporineae</taxon>
        <taxon>Leptosphaeriaceae</taxon>
        <taxon>Plenodomus</taxon>
        <taxon>Plenodomus lingam/Leptosphaeria maculans species complex</taxon>
    </lineage>
</organism>
<keyword evidence="5" id="KW-1185">Reference proteome</keyword>
<feature type="compositionally biased region" description="Low complexity" evidence="3">
    <location>
        <begin position="1"/>
        <end position="13"/>
    </location>
</feature>
<feature type="region of interest" description="Disordered" evidence="3">
    <location>
        <begin position="1440"/>
        <end position="1473"/>
    </location>
</feature>
<dbReference type="eggNOG" id="ENOG502QQB7">
    <property type="taxonomic scope" value="Eukaryota"/>
</dbReference>
<dbReference type="OMA" id="DQHANSE"/>
<evidence type="ECO:0000256" key="3">
    <source>
        <dbReference type="SAM" id="MobiDB-lite"/>
    </source>
</evidence>
<feature type="coiled-coil region" evidence="2">
    <location>
        <begin position="661"/>
        <end position="859"/>
    </location>
</feature>